<organism evidence="1 2">
    <name type="scientific">Labrys neptuniae</name>
    <dbReference type="NCBI Taxonomy" id="376174"/>
    <lineage>
        <taxon>Bacteria</taxon>
        <taxon>Pseudomonadati</taxon>
        <taxon>Pseudomonadota</taxon>
        <taxon>Alphaproteobacteria</taxon>
        <taxon>Hyphomicrobiales</taxon>
        <taxon>Xanthobacteraceae</taxon>
        <taxon>Labrys</taxon>
    </lineage>
</organism>
<dbReference type="EMBL" id="JBFNQD010000004">
    <property type="protein sequence ID" value="MEW9306958.1"/>
    <property type="molecule type" value="Genomic_DNA"/>
</dbReference>
<gene>
    <name evidence="1" type="ORF">ABXS05_15505</name>
</gene>
<proteinExistence type="predicted"/>
<reference evidence="1 2" key="1">
    <citation type="submission" date="2024-07" db="EMBL/GenBank/DDBJ databases">
        <title>Description of Labrys sedimenti sp. nov., isolated from a diclofenac-degrading enrichment culture.</title>
        <authorList>
            <person name="Tancsics A."/>
            <person name="Csepanyi A."/>
        </authorList>
    </citation>
    <scope>NUCLEOTIDE SEQUENCE [LARGE SCALE GENOMIC DNA]</scope>
    <source>
        <strain evidence="1 2">LMG 23578</strain>
    </source>
</reference>
<comment type="caution">
    <text evidence="1">The sequence shown here is derived from an EMBL/GenBank/DDBJ whole genome shotgun (WGS) entry which is preliminary data.</text>
</comment>
<name>A0ABV3PNC4_9HYPH</name>
<dbReference type="RefSeq" id="WP_367624526.1">
    <property type="nucleotide sequence ID" value="NZ_JBFNQD010000004.1"/>
</dbReference>
<evidence type="ECO:0000313" key="1">
    <source>
        <dbReference type="EMBL" id="MEW9306958.1"/>
    </source>
</evidence>
<evidence type="ECO:0000313" key="2">
    <source>
        <dbReference type="Proteomes" id="UP001555786"/>
    </source>
</evidence>
<accession>A0ABV3PNC4</accession>
<sequence length="82" mass="9257">MAEVKWLKDNEYPTQRGDWVLITRQGPVWSINSATSTGDSVPSVPIGAFHLLNDLLASTIRWADRAGIDWIYIRPGDDFAHF</sequence>
<keyword evidence="2" id="KW-1185">Reference proteome</keyword>
<dbReference type="Proteomes" id="UP001555786">
    <property type="component" value="Unassembled WGS sequence"/>
</dbReference>
<protein>
    <submittedName>
        <fullName evidence="1">Uncharacterized protein</fullName>
    </submittedName>
</protein>